<dbReference type="Proteomes" id="UP000682733">
    <property type="component" value="Unassembled WGS sequence"/>
</dbReference>
<dbReference type="EMBL" id="CAJNOK010020034">
    <property type="protein sequence ID" value="CAF1309755.1"/>
    <property type="molecule type" value="Genomic_DNA"/>
</dbReference>
<feature type="compositionally biased region" description="Low complexity" evidence="1">
    <location>
        <begin position="419"/>
        <end position="436"/>
    </location>
</feature>
<dbReference type="Proteomes" id="UP000681722">
    <property type="component" value="Unassembled WGS sequence"/>
</dbReference>
<gene>
    <name evidence="2" type="ORF">GPM918_LOCUS14951</name>
    <name evidence="3" type="ORF">OVA965_LOCUS28926</name>
    <name evidence="4" type="ORF">SRO942_LOCUS14948</name>
    <name evidence="5" type="ORF">TMI583_LOCUS29690</name>
</gene>
<feature type="region of interest" description="Disordered" evidence="1">
    <location>
        <begin position="404"/>
        <end position="449"/>
    </location>
</feature>
<dbReference type="AlphaFoldDB" id="A0A814IIF4"/>
<evidence type="ECO:0000313" key="3">
    <source>
        <dbReference type="EMBL" id="CAF1309755.1"/>
    </source>
</evidence>
<proteinExistence type="predicted"/>
<feature type="compositionally biased region" description="Low complexity" evidence="1">
    <location>
        <begin position="274"/>
        <end position="288"/>
    </location>
</feature>
<feature type="compositionally biased region" description="Polar residues" evidence="1">
    <location>
        <begin position="87"/>
        <end position="125"/>
    </location>
</feature>
<organism evidence="2 6">
    <name type="scientific">Didymodactylos carnosus</name>
    <dbReference type="NCBI Taxonomy" id="1234261"/>
    <lineage>
        <taxon>Eukaryota</taxon>
        <taxon>Metazoa</taxon>
        <taxon>Spiralia</taxon>
        <taxon>Gnathifera</taxon>
        <taxon>Rotifera</taxon>
        <taxon>Eurotatoria</taxon>
        <taxon>Bdelloidea</taxon>
        <taxon>Philodinida</taxon>
        <taxon>Philodinidae</taxon>
        <taxon>Didymodactylos</taxon>
    </lineage>
</organism>
<comment type="caution">
    <text evidence="2">The sequence shown here is derived from an EMBL/GenBank/DDBJ whole genome shotgun (WGS) entry which is preliminary data.</text>
</comment>
<evidence type="ECO:0000313" key="4">
    <source>
        <dbReference type="EMBL" id="CAF3795613.1"/>
    </source>
</evidence>
<dbReference type="Proteomes" id="UP000663829">
    <property type="component" value="Unassembled WGS sequence"/>
</dbReference>
<protein>
    <submittedName>
        <fullName evidence="2">Uncharacterized protein</fullName>
    </submittedName>
</protein>
<dbReference type="Proteomes" id="UP000677228">
    <property type="component" value="Unassembled WGS sequence"/>
</dbReference>
<evidence type="ECO:0000313" key="6">
    <source>
        <dbReference type="Proteomes" id="UP000663829"/>
    </source>
</evidence>
<feature type="compositionally biased region" description="Basic residues" evidence="1">
    <location>
        <begin position="261"/>
        <end position="273"/>
    </location>
</feature>
<evidence type="ECO:0000313" key="2">
    <source>
        <dbReference type="EMBL" id="CAF1024387.1"/>
    </source>
</evidence>
<name>A0A814IIF4_9BILA</name>
<accession>A0A814IIF4</accession>
<feature type="compositionally biased region" description="Basic and acidic residues" evidence="1">
    <location>
        <begin position="136"/>
        <end position="146"/>
    </location>
</feature>
<evidence type="ECO:0000256" key="1">
    <source>
        <dbReference type="SAM" id="MobiDB-lite"/>
    </source>
</evidence>
<dbReference type="EMBL" id="CAJOBC010003678">
    <property type="protein sequence ID" value="CAF3795613.1"/>
    <property type="molecule type" value="Genomic_DNA"/>
</dbReference>
<feature type="compositionally biased region" description="Polar residues" evidence="1">
    <location>
        <begin position="438"/>
        <end position="449"/>
    </location>
</feature>
<dbReference type="EMBL" id="CAJOBA010041620">
    <property type="protein sequence ID" value="CAF4117466.1"/>
    <property type="molecule type" value="Genomic_DNA"/>
</dbReference>
<feature type="compositionally biased region" description="Basic and acidic residues" evidence="1">
    <location>
        <begin position="220"/>
        <end position="235"/>
    </location>
</feature>
<sequence>MPAITSKPLNASTAVQSGPYTKAQFQSTMEGSRSVKNMKEIETLLKDYPAALDLYKTGKYKVKVKYEADVERVILVEKRSAKAGEGQTKSQIDSKQNTNTKLPTVTNSEQVTTPITGTTYDQQDNASEDTLNDNNNNKRDHSESRQSTDGLLKHSKFNGNDEHHRHSRTHSKDSRNRSKERPDRPPPSSLSTQHANITQMPNNYQSYSSGKISNGTQKYENGHSARYSKDKDIRKLSKGRQSNVSSKTYSRRSTSNDSGKTKSRQSSKNRRRSPATSPSNSSFTSNNSQKRQHRKSKEMSTHKTVLQHRSSKGSHTSSYKTIHEEYMQGKLPALAFRKTKWNPATLPLNPYMPNPYWPSQQNIFAAVNQPSLRPFRPNLYPTPWQPSHQQVPFIAQHPSFYYGPRPNVKKPSVRPSASPPRLNSLLTPSTPSSGGLRSHQSGRPNGSAFNTSMYSAPIVNNFRFHHPGNAYVMNGPQYNSVNQSWFNAASSIRNGRMPIAAPGQLSLQADYKRSKYRARSVDAGPGLRHQSQMVMPMNIRDRSIDQSLNNQQKQSNVVIEQYRHHHHNHRHHRTSQNHYQSQPVISNGTVNEQKPVENGHMLRGINSTNGGLTNEKMTIRQLNEAFQHMDPTGRLQLPSIVPILQRFNMQITENELINTAQQLQYNSKNNTNK</sequence>
<feature type="compositionally biased region" description="Polar residues" evidence="1">
    <location>
        <begin position="239"/>
        <end position="258"/>
    </location>
</feature>
<evidence type="ECO:0000313" key="5">
    <source>
        <dbReference type="EMBL" id="CAF4117466.1"/>
    </source>
</evidence>
<dbReference type="OrthoDB" id="10025740at2759"/>
<feature type="compositionally biased region" description="Basic and acidic residues" evidence="1">
    <location>
        <begin position="159"/>
        <end position="184"/>
    </location>
</feature>
<dbReference type="EMBL" id="CAJNOQ010003679">
    <property type="protein sequence ID" value="CAF1024387.1"/>
    <property type="molecule type" value="Genomic_DNA"/>
</dbReference>
<feature type="compositionally biased region" description="Polar residues" evidence="1">
    <location>
        <begin position="189"/>
        <end position="219"/>
    </location>
</feature>
<keyword evidence="6" id="KW-1185">Reference proteome</keyword>
<feature type="region of interest" description="Disordered" evidence="1">
    <location>
        <begin position="80"/>
        <end position="318"/>
    </location>
</feature>
<reference evidence="2" key="1">
    <citation type="submission" date="2021-02" db="EMBL/GenBank/DDBJ databases">
        <authorList>
            <person name="Nowell W R."/>
        </authorList>
    </citation>
    <scope>NUCLEOTIDE SEQUENCE</scope>
</reference>